<dbReference type="Proteomes" id="UP000249497">
    <property type="component" value="Unassembled WGS sequence"/>
</dbReference>
<dbReference type="GO" id="GO:0006351">
    <property type="term" value="P:DNA-templated transcription"/>
    <property type="evidence" value="ECO:0007669"/>
    <property type="project" value="InterPro"/>
</dbReference>
<dbReference type="InterPro" id="IPR036236">
    <property type="entry name" value="Znf_C2H2_sf"/>
</dbReference>
<dbReference type="FunFam" id="3.30.160.60:FF:000100">
    <property type="entry name" value="Zinc finger 45-like"/>
    <property type="match status" value="1"/>
</dbReference>
<dbReference type="PROSITE" id="PS50157">
    <property type="entry name" value="ZINC_FINGER_C2H2_2"/>
    <property type="match status" value="1"/>
</dbReference>
<dbReference type="Pfam" id="PF04082">
    <property type="entry name" value="Fungal_trans"/>
    <property type="match status" value="1"/>
</dbReference>
<protein>
    <recommendedName>
        <fullName evidence="11">C2H2-type domain-containing protein</fullName>
    </recommendedName>
</protein>
<evidence type="ECO:0000256" key="6">
    <source>
        <dbReference type="ARBA" id="ARBA00023015"/>
    </source>
</evidence>
<accession>A0A8T8X1B0</accession>
<feature type="compositionally biased region" description="Pro residues" evidence="10">
    <location>
        <begin position="579"/>
        <end position="590"/>
    </location>
</feature>
<gene>
    <name evidence="12" type="ORF">BO86DRAFT_448267</name>
</gene>
<dbReference type="PANTHER" id="PTHR40626">
    <property type="entry name" value="MIP31509P"/>
    <property type="match status" value="1"/>
</dbReference>
<dbReference type="CDD" id="cd12148">
    <property type="entry name" value="fungal_TF_MHR"/>
    <property type="match status" value="1"/>
</dbReference>
<dbReference type="InterPro" id="IPR051059">
    <property type="entry name" value="VerF-like"/>
</dbReference>
<dbReference type="GeneID" id="37180327"/>
<keyword evidence="2" id="KW-0479">Metal-binding</keyword>
<evidence type="ECO:0000259" key="11">
    <source>
        <dbReference type="PROSITE" id="PS50157"/>
    </source>
</evidence>
<evidence type="ECO:0000313" key="12">
    <source>
        <dbReference type="EMBL" id="RAH81821.1"/>
    </source>
</evidence>
<keyword evidence="7" id="KW-0804">Transcription</keyword>
<comment type="subcellular location">
    <subcellularLocation>
        <location evidence="1">Nucleus</location>
    </subcellularLocation>
</comment>
<dbReference type="GO" id="GO:0000978">
    <property type="term" value="F:RNA polymerase II cis-regulatory region sequence-specific DNA binding"/>
    <property type="evidence" value="ECO:0007669"/>
    <property type="project" value="InterPro"/>
</dbReference>
<dbReference type="OrthoDB" id="3945418at2759"/>
<dbReference type="GO" id="GO:0000981">
    <property type="term" value="F:DNA-binding transcription factor activity, RNA polymerase II-specific"/>
    <property type="evidence" value="ECO:0007669"/>
    <property type="project" value="InterPro"/>
</dbReference>
<feature type="region of interest" description="Disordered" evidence="10">
    <location>
        <begin position="469"/>
        <end position="493"/>
    </location>
</feature>
<name>A0A8T8X1B0_ASPJA</name>
<dbReference type="Gene3D" id="3.30.160.60">
    <property type="entry name" value="Classic Zinc Finger"/>
    <property type="match status" value="1"/>
</dbReference>
<dbReference type="RefSeq" id="XP_025527715.1">
    <property type="nucleotide sequence ID" value="XM_025676634.1"/>
</dbReference>
<dbReference type="PROSITE" id="PS00028">
    <property type="entry name" value="ZINC_FINGER_C2H2_1"/>
    <property type="match status" value="1"/>
</dbReference>
<feature type="region of interest" description="Disordered" evidence="10">
    <location>
        <begin position="532"/>
        <end position="590"/>
    </location>
</feature>
<evidence type="ECO:0000256" key="3">
    <source>
        <dbReference type="ARBA" id="ARBA00022737"/>
    </source>
</evidence>
<feature type="region of interest" description="Disordered" evidence="10">
    <location>
        <begin position="661"/>
        <end position="682"/>
    </location>
</feature>
<dbReference type="GO" id="GO:0005634">
    <property type="term" value="C:nucleus"/>
    <property type="evidence" value="ECO:0007669"/>
    <property type="project" value="UniProtKB-SubCell"/>
</dbReference>
<dbReference type="PANTHER" id="PTHR40626:SF14">
    <property type="entry name" value="C2H2 TYPE ZINC FINGER DOMAIN PROTEIN (AFU_ORTHOLOGUE AFUA_1G02360)"/>
    <property type="match status" value="1"/>
</dbReference>
<keyword evidence="4 9" id="KW-0863">Zinc-finger</keyword>
<evidence type="ECO:0000256" key="8">
    <source>
        <dbReference type="ARBA" id="ARBA00023242"/>
    </source>
</evidence>
<evidence type="ECO:0000313" key="13">
    <source>
        <dbReference type="Proteomes" id="UP000249497"/>
    </source>
</evidence>
<keyword evidence="3" id="KW-0677">Repeat</keyword>
<dbReference type="InterPro" id="IPR013087">
    <property type="entry name" value="Znf_C2H2_type"/>
</dbReference>
<feature type="compositionally biased region" description="Low complexity" evidence="10">
    <location>
        <begin position="542"/>
        <end position="557"/>
    </location>
</feature>
<keyword evidence="8" id="KW-0539">Nucleus</keyword>
<dbReference type="AlphaFoldDB" id="A0A8T8X1B0"/>
<dbReference type="GO" id="GO:0008270">
    <property type="term" value="F:zinc ion binding"/>
    <property type="evidence" value="ECO:0007669"/>
    <property type="project" value="UniProtKB-KW"/>
</dbReference>
<evidence type="ECO:0000256" key="10">
    <source>
        <dbReference type="SAM" id="MobiDB-lite"/>
    </source>
</evidence>
<sequence length="746" mass="81626">MAARSEKEFIITINQPMEPFRCEECGRSFGRGDVLGRHKRLHALSRDKASQPSVNQDNDALQACSNVSTQNENVLTMPPFEAPFSEDQRITLDSDILDWFIPDFWGSSSLPLLETLDPIHLQSIHGTGLLPLDDSIVGQETGAGKAAMHQSYRLIEDLSKRLNAELHNSGITSSFLDACLQEFFDRISPCFPVIHRPTFLPRETIPPLLLNIVALGSLFVCLPDSARKGEMLWRLGHSAVATSWQTLITHRGPRDACDGVQLVLTALLGQLFALLSSNESIRTTAFVWHGLGFYWARTCGMHAVAELPTAPLMPCPPQELQAHWHRWTAVETQKRAILGHYILDGLISQTSGAPASARHLINSLRTAGSDAVFQAHTVDDWLDQLRQPESSLPDMPFSEVYFSVFASTYPSHPLNLSDFSIFVILEGLQSLVSDLHEIGAGKLAIGAITERQIIQALLNIHEVHLRHRLGSLPSPSNPSSSSSSSSGLPPHKPDDPFQLLLRWHTVCLELALPTARFYSSLCQSHPHLPRTIGDHQSKAAASTSTSSTVPGTTTPSVNPQPPDPQDHPNHPNQHHQKPPSTPTTTNPPPLRALLHALTITRLLNRLPFHQAHSPHIPAAIFATAVTIAGWCLCHQKTKIFIAADKQNFLAEQNWAEVWGVRPSGTEEGDGGQGGDGTERPAAAAEEVMERRLLGDADGSGGAVHLLQELNFLVICLETVVARWQISGVMAEMVRGLMGLCSGFRGG</sequence>
<feature type="domain" description="C2H2-type" evidence="11">
    <location>
        <begin position="20"/>
        <end position="47"/>
    </location>
</feature>
<keyword evidence="6" id="KW-0805">Transcription regulation</keyword>
<dbReference type="EMBL" id="KZ824793">
    <property type="protein sequence ID" value="RAH81821.1"/>
    <property type="molecule type" value="Genomic_DNA"/>
</dbReference>
<proteinExistence type="predicted"/>
<evidence type="ECO:0000256" key="1">
    <source>
        <dbReference type="ARBA" id="ARBA00004123"/>
    </source>
</evidence>
<organism evidence="12 13">
    <name type="scientific">Aspergillus japonicus CBS 114.51</name>
    <dbReference type="NCBI Taxonomy" id="1448312"/>
    <lineage>
        <taxon>Eukaryota</taxon>
        <taxon>Fungi</taxon>
        <taxon>Dikarya</taxon>
        <taxon>Ascomycota</taxon>
        <taxon>Pezizomycotina</taxon>
        <taxon>Eurotiomycetes</taxon>
        <taxon>Eurotiomycetidae</taxon>
        <taxon>Eurotiales</taxon>
        <taxon>Aspergillaceae</taxon>
        <taxon>Aspergillus</taxon>
        <taxon>Aspergillus subgen. Circumdati</taxon>
    </lineage>
</organism>
<reference evidence="12 13" key="1">
    <citation type="submission" date="2018-02" db="EMBL/GenBank/DDBJ databases">
        <title>The genomes of Aspergillus section Nigri reveals drivers in fungal speciation.</title>
        <authorList>
            <consortium name="DOE Joint Genome Institute"/>
            <person name="Vesth T.C."/>
            <person name="Nybo J."/>
            <person name="Theobald S."/>
            <person name="Brandl J."/>
            <person name="Frisvad J.C."/>
            <person name="Nielsen K.F."/>
            <person name="Lyhne E.K."/>
            <person name="Kogle M.E."/>
            <person name="Kuo A."/>
            <person name="Riley R."/>
            <person name="Clum A."/>
            <person name="Nolan M."/>
            <person name="Lipzen A."/>
            <person name="Salamov A."/>
            <person name="Henrissat B."/>
            <person name="Wiebenga A."/>
            <person name="De vries R.P."/>
            <person name="Grigoriev I.V."/>
            <person name="Mortensen U.H."/>
            <person name="Andersen M.R."/>
            <person name="Baker S.E."/>
        </authorList>
    </citation>
    <scope>NUCLEOTIDE SEQUENCE [LARGE SCALE GENOMIC DNA]</scope>
    <source>
        <strain evidence="12 13">CBS 114.51</strain>
    </source>
</reference>
<keyword evidence="13" id="KW-1185">Reference proteome</keyword>
<keyword evidence="5" id="KW-0862">Zinc</keyword>
<dbReference type="InterPro" id="IPR007219">
    <property type="entry name" value="XnlR_reg_dom"/>
</dbReference>
<evidence type="ECO:0000256" key="4">
    <source>
        <dbReference type="ARBA" id="ARBA00022771"/>
    </source>
</evidence>
<dbReference type="GO" id="GO:0000785">
    <property type="term" value="C:chromatin"/>
    <property type="evidence" value="ECO:0007669"/>
    <property type="project" value="TreeGrafter"/>
</dbReference>
<evidence type="ECO:0000256" key="9">
    <source>
        <dbReference type="PROSITE-ProRule" id="PRU00042"/>
    </source>
</evidence>
<evidence type="ECO:0000256" key="2">
    <source>
        <dbReference type="ARBA" id="ARBA00022723"/>
    </source>
</evidence>
<evidence type="ECO:0000256" key="7">
    <source>
        <dbReference type="ARBA" id="ARBA00023163"/>
    </source>
</evidence>
<dbReference type="SUPFAM" id="SSF57667">
    <property type="entry name" value="beta-beta-alpha zinc fingers"/>
    <property type="match status" value="1"/>
</dbReference>
<evidence type="ECO:0000256" key="5">
    <source>
        <dbReference type="ARBA" id="ARBA00022833"/>
    </source>
</evidence>
<feature type="compositionally biased region" description="Low complexity" evidence="10">
    <location>
        <begin position="470"/>
        <end position="489"/>
    </location>
</feature>